<accession>A0A0V1JL84</accession>
<dbReference type="EMBL" id="JYDV01000085">
    <property type="protein sequence ID" value="KRZ35736.1"/>
    <property type="molecule type" value="Genomic_DNA"/>
</dbReference>
<proteinExistence type="predicted"/>
<evidence type="ECO:0000313" key="4">
    <source>
        <dbReference type="Proteomes" id="UP000054632"/>
    </source>
</evidence>
<feature type="region of interest" description="Disordered" evidence="1">
    <location>
        <begin position="61"/>
        <end position="122"/>
    </location>
</feature>
<protein>
    <submittedName>
        <fullName evidence="3">Uncharacterized protein</fullName>
    </submittedName>
</protein>
<evidence type="ECO:0000313" key="3">
    <source>
        <dbReference type="EMBL" id="KRZ35736.1"/>
    </source>
</evidence>
<feature type="compositionally biased region" description="Low complexity" evidence="1">
    <location>
        <begin position="69"/>
        <end position="88"/>
    </location>
</feature>
<organism evidence="3 5">
    <name type="scientific">Trichinella pseudospiralis</name>
    <name type="common">Parasitic roundworm</name>
    <dbReference type="NCBI Taxonomy" id="6337"/>
    <lineage>
        <taxon>Eukaryota</taxon>
        <taxon>Metazoa</taxon>
        <taxon>Ecdysozoa</taxon>
        <taxon>Nematoda</taxon>
        <taxon>Enoplea</taxon>
        <taxon>Dorylaimia</taxon>
        <taxon>Trichinellida</taxon>
        <taxon>Trichinellidae</taxon>
        <taxon>Trichinella</taxon>
    </lineage>
</organism>
<evidence type="ECO:0000256" key="1">
    <source>
        <dbReference type="SAM" id="MobiDB-lite"/>
    </source>
</evidence>
<reference evidence="4 5" key="1">
    <citation type="submission" date="2015-01" db="EMBL/GenBank/DDBJ databases">
        <title>Evolution of Trichinella species and genotypes.</title>
        <authorList>
            <person name="Korhonen P.K."/>
            <person name="Edoardo P."/>
            <person name="Giuseppe L.R."/>
            <person name="Gasser R.B."/>
        </authorList>
    </citation>
    <scope>NUCLEOTIDE SEQUENCE [LARGE SCALE GENOMIC DNA]</scope>
    <source>
        <strain evidence="2">ISS13</strain>
        <strain evidence="3">ISS176</strain>
    </source>
</reference>
<evidence type="ECO:0000313" key="5">
    <source>
        <dbReference type="Proteomes" id="UP000054826"/>
    </source>
</evidence>
<dbReference type="EMBL" id="JYDR01000143">
    <property type="protein sequence ID" value="KRY67213.1"/>
    <property type="molecule type" value="Genomic_DNA"/>
</dbReference>
<dbReference type="AlphaFoldDB" id="A0A0V1JL84"/>
<evidence type="ECO:0000313" key="2">
    <source>
        <dbReference type="EMBL" id="KRY67213.1"/>
    </source>
</evidence>
<comment type="caution">
    <text evidence="3">The sequence shown here is derived from an EMBL/GenBank/DDBJ whole genome shotgun (WGS) entry which is preliminary data.</text>
</comment>
<dbReference type="Proteomes" id="UP000054632">
    <property type="component" value="Unassembled WGS sequence"/>
</dbReference>
<dbReference type="Proteomes" id="UP000054826">
    <property type="component" value="Unassembled WGS sequence"/>
</dbReference>
<gene>
    <name evidence="2" type="ORF">T4A_11343</name>
    <name evidence="3" type="ORF">T4C_2620</name>
</gene>
<name>A0A0V1JL84_TRIPS</name>
<sequence>MLLVLTSTLKVKAKNDTRLERPWKTNRLQISPDFIVQLILQISLLNDAQVNLSLQISATQQEQHYNVSQQQQQQQQQQNNNNNNNNNNRSSVETLPPVEKSQLSKPLLNRRKTSLRACNSPF</sequence>